<keyword evidence="2" id="KW-1185">Reference proteome</keyword>
<protein>
    <submittedName>
        <fullName evidence="1">Uncharacterized protein</fullName>
    </submittedName>
</protein>
<gene>
    <name evidence="1" type="ORF">CcrBL10_gp243</name>
</gene>
<evidence type="ECO:0000313" key="1">
    <source>
        <dbReference type="EMBL" id="AXQ68447.1"/>
    </source>
</evidence>
<name>A0A385ECA5_9CAUD</name>
<dbReference type="EMBL" id="MH588544">
    <property type="protein sequence ID" value="AXQ68447.1"/>
    <property type="molecule type" value="Genomic_DNA"/>
</dbReference>
<dbReference type="Proteomes" id="UP000258997">
    <property type="component" value="Segment"/>
</dbReference>
<organism evidence="1 2">
    <name type="scientific">Caulobacter phage CcrBL10</name>
    <dbReference type="NCBI Taxonomy" id="2283269"/>
    <lineage>
        <taxon>Viruses</taxon>
        <taxon>Duplodnaviria</taxon>
        <taxon>Heunggongvirae</taxon>
        <taxon>Uroviricota</taxon>
        <taxon>Caudoviricetes</taxon>
        <taxon>Jeanschmidtviridae</taxon>
        <taxon>Poindextervirus</taxon>
        <taxon>Poindextervirus BL10</taxon>
    </lineage>
</organism>
<sequence>MSKPAQYRVYAYTKRVAAQRPYIDTEIVHMQDLQVRRWWGWQTIDEEVVPTHVKISLGAFGDTGGWVSKFTKLGTFGRDGVFTLHPHVEAKLS</sequence>
<evidence type="ECO:0000313" key="2">
    <source>
        <dbReference type="Proteomes" id="UP000258997"/>
    </source>
</evidence>
<accession>A0A385ECA5</accession>
<reference evidence="1 2" key="1">
    <citation type="submission" date="2018-07" db="EMBL/GenBank/DDBJ databases">
        <title>Giant CbK-like Caulobacter bacteriophages have genetically divergent genomes.</title>
        <authorList>
            <person name="Wilson K.M."/>
            <person name="Ely B."/>
        </authorList>
    </citation>
    <scope>NUCLEOTIDE SEQUENCE [LARGE SCALE GENOMIC DNA]</scope>
</reference>
<proteinExistence type="predicted"/>